<evidence type="ECO:0000256" key="2">
    <source>
        <dbReference type="ARBA" id="ARBA00012438"/>
    </source>
</evidence>
<name>A0ABT1PZ21_9ACTN</name>
<evidence type="ECO:0000256" key="7">
    <source>
        <dbReference type="ARBA" id="ARBA00022989"/>
    </source>
</evidence>
<evidence type="ECO:0000256" key="4">
    <source>
        <dbReference type="ARBA" id="ARBA00022679"/>
    </source>
</evidence>
<dbReference type="InterPro" id="IPR036890">
    <property type="entry name" value="HATPase_C_sf"/>
</dbReference>
<comment type="caution">
    <text evidence="11">The sequence shown here is derived from an EMBL/GenBank/DDBJ whole genome shotgun (WGS) entry which is preliminary data.</text>
</comment>
<evidence type="ECO:0000256" key="9">
    <source>
        <dbReference type="SAM" id="Phobius"/>
    </source>
</evidence>
<dbReference type="EMBL" id="JANFNG010000016">
    <property type="protein sequence ID" value="MCQ4082896.1"/>
    <property type="molecule type" value="Genomic_DNA"/>
</dbReference>
<keyword evidence="5 9" id="KW-0812">Transmembrane</keyword>
<keyword evidence="3" id="KW-0597">Phosphoprotein</keyword>
<proteinExistence type="predicted"/>
<keyword evidence="11" id="KW-0067">ATP-binding</keyword>
<dbReference type="InterPro" id="IPR050428">
    <property type="entry name" value="TCS_sensor_his_kinase"/>
</dbReference>
<evidence type="ECO:0000313" key="11">
    <source>
        <dbReference type="EMBL" id="MCQ4082896.1"/>
    </source>
</evidence>
<dbReference type="InterPro" id="IPR005467">
    <property type="entry name" value="His_kinase_dom"/>
</dbReference>
<dbReference type="SMART" id="SM00387">
    <property type="entry name" value="HATPase_c"/>
    <property type="match status" value="1"/>
</dbReference>
<accession>A0ABT1PZ21</accession>
<feature type="compositionally biased region" description="Basic and acidic residues" evidence="8">
    <location>
        <begin position="567"/>
        <end position="586"/>
    </location>
</feature>
<feature type="compositionally biased region" description="Basic and acidic residues" evidence="8">
    <location>
        <begin position="453"/>
        <end position="463"/>
    </location>
</feature>
<comment type="catalytic activity">
    <reaction evidence="1">
        <text>ATP + protein L-histidine = ADP + protein N-phospho-L-histidine.</text>
        <dbReference type="EC" id="2.7.13.3"/>
    </reaction>
</comment>
<dbReference type="SUPFAM" id="SSF55874">
    <property type="entry name" value="ATPase domain of HSP90 chaperone/DNA topoisomerase II/histidine kinase"/>
    <property type="match status" value="1"/>
</dbReference>
<dbReference type="RefSeq" id="WP_255921801.1">
    <property type="nucleotide sequence ID" value="NZ_JANFNG010000016.1"/>
</dbReference>
<feature type="region of interest" description="Disordered" evidence="8">
    <location>
        <begin position="385"/>
        <end position="428"/>
    </location>
</feature>
<dbReference type="GO" id="GO:0005524">
    <property type="term" value="F:ATP binding"/>
    <property type="evidence" value="ECO:0007669"/>
    <property type="project" value="UniProtKB-KW"/>
</dbReference>
<keyword evidence="9" id="KW-0472">Membrane</keyword>
<dbReference type="PANTHER" id="PTHR45436">
    <property type="entry name" value="SENSOR HISTIDINE KINASE YKOH"/>
    <property type="match status" value="1"/>
</dbReference>
<keyword evidence="11" id="KW-0547">Nucleotide-binding</keyword>
<organism evidence="11 12">
    <name type="scientific">Streptomyces humicola</name>
    <dbReference type="NCBI Taxonomy" id="2953240"/>
    <lineage>
        <taxon>Bacteria</taxon>
        <taxon>Bacillati</taxon>
        <taxon>Actinomycetota</taxon>
        <taxon>Actinomycetes</taxon>
        <taxon>Kitasatosporales</taxon>
        <taxon>Streptomycetaceae</taxon>
        <taxon>Streptomyces</taxon>
    </lineage>
</organism>
<feature type="compositionally biased region" description="Low complexity" evidence="8">
    <location>
        <begin position="465"/>
        <end position="482"/>
    </location>
</feature>
<dbReference type="Gene3D" id="3.30.565.10">
    <property type="entry name" value="Histidine kinase-like ATPase, C-terminal domain"/>
    <property type="match status" value="1"/>
</dbReference>
<dbReference type="InterPro" id="IPR003594">
    <property type="entry name" value="HATPase_dom"/>
</dbReference>
<dbReference type="Pfam" id="PF02518">
    <property type="entry name" value="HATPase_c"/>
    <property type="match status" value="1"/>
</dbReference>
<evidence type="ECO:0000256" key="1">
    <source>
        <dbReference type="ARBA" id="ARBA00000085"/>
    </source>
</evidence>
<evidence type="ECO:0000256" key="6">
    <source>
        <dbReference type="ARBA" id="ARBA00022777"/>
    </source>
</evidence>
<feature type="region of interest" description="Disordered" evidence="8">
    <location>
        <begin position="450"/>
        <end position="601"/>
    </location>
</feature>
<evidence type="ECO:0000313" key="12">
    <source>
        <dbReference type="Proteomes" id="UP001057702"/>
    </source>
</evidence>
<evidence type="ECO:0000259" key="10">
    <source>
        <dbReference type="PROSITE" id="PS50109"/>
    </source>
</evidence>
<feature type="compositionally biased region" description="Low complexity" evidence="8">
    <location>
        <begin position="389"/>
        <end position="402"/>
    </location>
</feature>
<dbReference type="PANTHER" id="PTHR45436:SF5">
    <property type="entry name" value="SENSOR HISTIDINE KINASE TRCS"/>
    <property type="match status" value="1"/>
</dbReference>
<keyword evidence="7 9" id="KW-1133">Transmembrane helix</keyword>
<keyword evidence="6" id="KW-0418">Kinase</keyword>
<dbReference type="EC" id="2.7.13.3" evidence="2"/>
<keyword evidence="12" id="KW-1185">Reference proteome</keyword>
<gene>
    <name evidence="11" type="ORF">NGB36_20390</name>
</gene>
<feature type="domain" description="Histidine kinase" evidence="10">
    <location>
        <begin position="270"/>
        <end position="378"/>
    </location>
</feature>
<keyword evidence="4" id="KW-0808">Transferase</keyword>
<protein>
    <recommendedName>
        <fullName evidence="2">histidine kinase</fullName>
        <ecNumber evidence="2">2.7.13.3</ecNumber>
    </recommendedName>
</protein>
<reference evidence="11" key="1">
    <citation type="submission" date="2022-06" db="EMBL/GenBank/DDBJ databases">
        <title>Draft genome sequence of Streptomyces sp. RB6PN25 isolated from peat swamp forest in Thailand.</title>
        <authorList>
            <person name="Duangmal K."/>
            <person name="Klaysubun C."/>
        </authorList>
    </citation>
    <scope>NUCLEOTIDE SEQUENCE</scope>
    <source>
        <strain evidence="11">RB6PN25</strain>
    </source>
</reference>
<dbReference type="PROSITE" id="PS50109">
    <property type="entry name" value="HIS_KIN"/>
    <property type="match status" value="1"/>
</dbReference>
<feature type="compositionally biased region" description="Low complexity" evidence="8">
    <location>
        <begin position="527"/>
        <end position="553"/>
    </location>
</feature>
<evidence type="ECO:0000256" key="5">
    <source>
        <dbReference type="ARBA" id="ARBA00022692"/>
    </source>
</evidence>
<feature type="transmembrane region" description="Helical" evidence="9">
    <location>
        <begin position="59"/>
        <end position="80"/>
    </location>
</feature>
<evidence type="ECO:0000256" key="8">
    <source>
        <dbReference type="SAM" id="MobiDB-lite"/>
    </source>
</evidence>
<dbReference type="Proteomes" id="UP001057702">
    <property type="component" value="Unassembled WGS sequence"/>
</dbReference>
<evidence type="ECO:0000256" key="3">
    <source>
        <dbReference type="ARBA" id="ARBA00022553"/>
    </source>
</evidence>
<sequence length="601" mass="63021">MHRRIRDEDSAPHSVRSAHPAEPAGLHTLLFLAAAVPWFGLAALWACVAPPLLGDGRAARVAAGTALAVAALLFSAVMALRARRTLSTRLASLRASARELAEHGLPHAASRMAAGQPVDTAEIVPEPQLGDDELGRTAHEIAAAQRAALALAVRQSDSRENVRKIFLNLARRTQALIHRQVALLDTMERSHEDPDLLQELFAVDHLSTRLRRHAENLVILGGALPPRQWRHGVPLMDVVRSAVSETEEYTRVEVENLPRTTVLGRAVADIVHLLAELLENGCSFSPPHSHVTITGEDVAHGLVLEIEDRGLGMPDEQYRRINTLLANASSFDSAPMGEDGRLGMFVVGRLAHRHGVNVELRRSPYGGTRVIVLLPQGLVDAGGAGAATGGAPSAPGAALPWGTAQAARQEGAQETAPEHATAAVGAGAQADQATGADARGAAAVQVAAVSAHVTERSHHEQAADRSPAAVPAQSAASAASVEARPEPGSGTGPEDGVTAQNGERRILPKRVKRASLAAQLRETAATEEAPGARAQGAARRAATPDAPAPTAEASRATMAAIQRATRLARDSEPRDAHDGRDARDIDSGGADSPAPAPEDRH</sequence>
<feature type="transmembrane region" description="Helical" evidence="9">
    <location>
        <begin position="29"/>
        <end position="53"/>
    </location>
</feature>